<dbReference type="InterPro" id="IPR011990">
    <property type="entry name" value="TPR-like_helical_dom_sf"/>
</dbReference>
<dbReference type="InterPro" id="IPR002885">
    <property type="entry name" value="PPR_rpt"/>
</dbReference>
<dbReference type="Pfam" id="PF01535">
    <property type="entry name" value="PPR"/>
    <property type="match status" value="4"/>
</dbReference>
<dbReference type="Gene3D" id="1.25.40.10">
    <property type="entry name" value="Tetratricopeptide repeat domain"/>
    <property type="match status" value="3"/>
</dbReference>
<comment type="caution">
    <text evidence="3">The sequence shown here is derived from an EMBL/GenBank/DDBJ whole genome shotgun (WGS) entry which is preliminary data.</text>
</comment>
<accession>A0A6L2KXE8</accession>
<evidence type="ECO:0000256" key="2">
    <source>
        <dbReference type="PROSITE-ProRule" id="PRU00708"/>
    </source>
</evidence>
<protein>
    <submittedName>
        <fullName evidence="3">Pentatricopeptide repeat-containing protein At2g20540</fullName>
    </submittedName>
</protein>
<dbReference type="InterPro" id="IPR046848">
    <property type="entry name" value="E_motif"/>
</dbReference>
<dbReference type="GO" id="GO:0043169">
    <property type="term" value="F:cation binding"/>
    <property type="evidence" value="ECO:0007669"/>
    <property type="project" value="InterPro"/>
</dbReference>
<gene>
    <name evidence="3" type="ORF">Tci_026146</name>
</gene>
<dbReference type="InterPro" id="IPR000222">
    <property type="entry name" value="PP2C_BS"/>
</dbReference>
<dbReference type="GO" id="GO:0003723">
    <property type="term" value="F:RNA binding"/>
    <property type="evidence" value="ECO:0007669"/>
    <property type="project" value="InterPro"/>
</dbReference>
<dbReference type="FunFam" id="1.25.40.10:FF:000348">
    <property type="entry name" value="Pentatricopeptide repeat-containing protein chloroplastic"/>
    <property type="match status" value="1"/>
</dbReference>
<keyword evidence="1" id="KW-0677">Repeat</keyword>
<organism evidence="3">
    <name type="scientific">Tanacetum cinerariifolium</name>
    <name type="common">Dalmatian daisy</name>
    <name type="synonym">Chrysanthemum cinerariifolium</name>
    <dbReference type="NCBI Taxonomy" id="118510"/>
    <lineage>
        <taxon>Eukaryota</taxon>
        <taxon>Viridiplantae</taxon>
        <taxon>Streptophyta</taxon>
        <taxon>Embryophyta</taxon>
        <taxon>Tracheophyta</taxon>
        <taxon>Spermatophyta</taxon>
        <taxon>Magnoliopsida</taxon>
        <taxon>eudicotyledons</taxon>
        <taxon>Gunneridae</taxon>
        <taxon>Pentapetalae</taxon>
        <taxon>asterids</taxon>
        <taxon>campanulids</taxon>
        <taxon>Asterales</taxon>
        <taxon>Asteraceae</taxon>
        <taxon>Asteroideae</taxon>
        <taxon>Anthemideae</taxon>
        <taxon>Anthemidinae</taxon>
        <taxon>Tanacetum</taxon>
    </lineage>
</organism>
<dbReference type="SUPFAM" id="SSF81606">
    <property type="entry name" value="PP2C-like"/>
    <property type="match status" value="1"/>
</dbReference>
<dbReference type="Gene3D" id="3.60.40.10">
    <property type="entry name" value="PPM-type phosphatase domain"/>
    <property type="match status" value="1"/>
</dbReference>
<dbReference type="FunFam" id="1.25.40.10:FF:000184">
    <property type="entry name" value="Pentatricopeptide repeat-containing protein, chloroplastic"/>
    <property type="match status" value="1"/>
</dbReference>
<dbReference type="PANTHER" id="PTHR47926:SF415">
    <property type="entry name" value="PENTATRICOPEPTIDE REPEAT-CONTAINING PROTEIN"/>
    <property type="match status" value="1"/>
</dbReference>
<dbReference type="GO" id="GO:0009451">
    <property type="term" value="P:RNA modification"/>
    <property type="evidence" value="ECO:0007669"/>
    <property type="project" value="InterPro"/>
</dbReference>
<dbReference type="AlphaFoldDB" id="A0A6L2KXE8"/>
<dbReference type="PROSITE" id="PS01032">
    <property type="entry name" value="PPM_1"/>
    <property type="match status" value="1"/>
</dbReference>
<dbReference type="PROSITE" id="PS51375">
    <property type="entry name" value="PPR"/>
    <property type="match status" value="4"/>
</dbReference>
<feature type="repeat" description="PPR" evidence="2">
    <location>
        <begin position="353"/>
        <end position="387"/>
    </location>
</feature>
<name>A0A6L2KXE8_TANCI</name>
<dbReference type="NCBIfam" id="TIGR00756">
    <property type="entry name" value="PPR"/>
    <property type="match status" value="4"/>
</dbReference>
<feature type="repeat" description="PPR" evidence="2">
    <location>
        <begin position="252"/>
        <end position="286"/>
    </location>
</feature>
<dbReference type="InterPro" id="IPR046960">
    <property type="entry name" value="PPR_At4g14850-like_plant"/>
</dbReference>
<proteinExistence type="predicted"/>
<dbReference type="EMBL" id="BKCJ010003290">
    <property type="protein sequence ID" value="GEU54168.1"/>
    <property type="molecule type" value="Genomic_DNA"/>
</dbReference>
<dbReference type="PANTHER" id="PTHR47926">
    <property type="entry name" value="PENTATRICOPEPTIDE REPEAT-CONTAINING PROTEIN"/>
    <property type="match status" value="1"/>
</dbReference>
<dbReference type="Pfam" id="PF14223">
    <property type="entry name" value="Retrotran_gag_2"/>
    <property type="match status" value="1"/>
</dbReference>
<dbReference type="Pfam" id="PF13041">
    <property type="entry name" value="PPR_2"/>
    <property type="match status" value="1"/>
</dbReference>
<evidence type="ECO:0000313" key="3">
    <source>
        <dbReference type="EMBL" id="GEU54168.1"/>
    </source>
</evidence>
<evidence type="ECO:0000256" key="1">
    <source>
        <dbReference type="ARBA" id="ARBA00022737"/>
    </source>
</evidence>
<dbReference type="SUPFAM" id="SSF48452">
    <property type="entry name" value="TPR-like"/>
    <property type="match status" value="1"/>
</dbReference>
<dbReference type="Pfam" id="PF20431">
    <property type="entry name" value="E_motif"/>
    <property type="match status" value="1"/>
</dbReference>
<feature type="repeat" description="PPR" evidence="2">
    <location>
        <begin position="221"/>
        <end position="251"/>
    </location>
</feature>
<dbReference type="InterPro" id="IPR036457">
    <property type="entry name" value="PPM-type-like_dom_sf"/>
</dbReference>
<feature type="repeat" description="PPR" evidence="2">
    <location>
        <begin position="322"/>
        <end position="352"/>
    </location>
</feature>
<sequence length="734" mass="81768">MSTQQDIYAAGSENRPPILNKDNYVPWSSHIIRYARSRPNGKIIVDSIENGPYVRRMIATPGEPDLPVLVPESLHEQTDEELTETDIKRMDAYDQAIQTILLGLPEDVYAAVDSCETAKEIWERVRQMMKGSDIREQEKKAKLFNEWEKFMSTDGESIESYYHRSCGGICSINLAKLVHAHVLKCGVGSNVVVENSVLDMYVKCGGVVDGRKVFDEMTQRDVVSWNSVVYGYVKMGWMNNARELFDVMPEKSIVSWTAMISGYARVGSTADALAIFHMMQMAGAKPDWISLLSVLPACAQSGALELGKWIHFYAEKNGFMLKTSVCNALIEMYAKSGSVDQAWQVFDNMVERDVISWSTMIGGLVNHGKAPDAIWLFQEMQKTEIKPNEITFVGLLSACAHAGYLENGLKYFDSMKNDYNLEPGIEHYGCLVDLLGRTGCLDRAFELIKTMPMKPDSAIWGSLLSSCRTKGNLELAVIAMEHLLELEPEDTGNYVLLSNIYADLGRWDGVSRVRKFIRGKIMAKTPGCSSIEVDNVVEEFMSGDDSKTFIKEVYRMLELLVLHHKISRDLVEIMTEEILQEFNYGYASFKGKGLQWRITSKQQYQKLMVRWLPFFGVFDGHGGSRTAEYLKNNLFKNLSGHPGFIKDAKNAIALTADGLAALTLGGEMLGLEEGCQMKGLLIGDLDLDIAYEAMLGRVLENCGLTALTVLAAAVSIGWDLGGAAAKILCKGILE</sequence>
<reference evidence="3" key="1">
    <citation type="journal article" date="2019" name="Sci. Rep.">
        <title>Draft genome of Tanacetum cinerariifolium, the natural source of mosquito coil.</title>
        <authorList>
            <person name="Yamashiro T."/>
            <person name="Shiraishi A."/>
            <person name="Satake H."/>
            <person name="Nakayama K."/>
        </authorList>
    </citation>
    <scope>NUCLEOTIDE SEQUENCE</scope>
</reference>